<proteinExistence type="predicted"/>
<evidence type="ECO:0000313" key="1">
    <source>
        <dbReference type="EMBL" id="TFK09589.1"/>
    </source>
</evidence>
<comment type="caution">
    <text evidence="1">The sequence shown here is derived from an EMBL/GenBank/DDBJ whole genome shotgun (WGS) entry which is preliminary data.</text>
</comment>
<name>A0A4D9EFY7_9SAUR</name>
<reference evidence="1 2" key="1">
    <citation type="submission" date="2019-04" db="EMBL/GenBank/DDBJ databases">
        <title>Draft genome of the big-headed turtle Platysternon megacephalum.</title>
        <authorList>
            <person name="Gong S."/>
        </authorList>
    </citation>
    <scope>NUCLEOTIDE SEQUENCE [LARGE SCALE GENOMIC DNA]</scope>
    <source>
        <strain evidence="1">DO16091913</strain>
        <tissue evidence="1">Muscle</tissue>
    </source>
</reference>
<reference evidence="1 2" key="2">
    <citation type="submission" date="2019-04" db="EMBL/GenBank/DDBJ databases">
        <title>The genome sequence of big-headed turtle.</title>
        <authorList>
            <person name="Gong S."/>
        </authorList>
    </citation>
    <scope>NUCLEOTIDE SEQUENCE [LARGE SCALE GENOMIC DNA]</scope>
    <source>
        <strain evidence="1">DO16091913</strain>
        <tissue evidence="1">Muscle</tissue>
    </source>
</reference>
<protein>
    <submittedName>
        <fullName evidence="1">Protein POF1B</fullName>
    </submittedName>
</protein>
<dbReference type="Proteomes" id="UP000297703">
    <property type="component" value="Unassembled WGS sequence"/>
</dbReference>
<dbReference type="AlphaFoldDB" id="A0A4D9EFY7"/>
<sequence length="102" mass="10901">MLSSASARPLKRGPAQKAIRIISNPVSNADQSPQLLGRFISKFYPCPPKQVVIFLQAASYPLSEQEDVNGSGEGIVGVCTVNSKGNCQPGDQSETLPRKQSD</sequence>
<dbReference type="EMBL" id="QXTE01000051">
    <property type="protein sequence ID" value="TFK09589.1"/>
    <property type="molecule type" value="Genomic_DNA"/>
</dbReference>
<accession>A0A4D9EFY7</accession>
<organism evidence="1 2">
    <name type="scientific">Platysternon megacephalum</name>
    <name type="common">big-headed turtle</name>
    <dbReference type="NCBI Taxonomy" id="55544"/>
    <lineage>
        <taxon>Eukaryota</taxon>
        <taxon>Metazoa</taxon>
        <taxon>Chordata</taxon>
        <taxon>Craniata</taxon>
        <taxon>Vertebrata</taxon>
        <taxon>Euteleostomi</taxon>
        <taxon>Archelosauria</taxon>
        <taxon>Testudinata</taxon>
        <taxon>Testudines</taxon>
        <taxon>Cryptodira</taxon>
        <taxon>Durocryptodira</taxon>
        <taxon>Testudinoidea</taxon>
        <taxon>Platysternidae</taxon>
        <taxon>Platysternon</taxon>
    </lineage>
</organism>
<gene>
    <name evidence="1" type="ORF">DR999_PMT07395</name>
</gene>
<evidence type="ECO:0000313" key="2">
    <source>
        <dbReference type="Proteomes" id="UP000297703"/>
    </source>
</evidence>
<keyword evidence="2" id="KW-1185">Reference proteome</keyword>